<dbReference type="AlphaFoldDB" id="A0A6M3XTZ5"/>
<dbReference type="EMBL" id="MT144913">
    <property type="protein sequence ID" value="QJI01290.1"/>
    <property type="molecule type" value="Genomic_DNA"/>
</dbReference>
<name>A0A6M3XTZ5_9ZZZZ</name>
<gene>
    <name evidence="1" type="ORF">TM448B02461_0004</name>
</gene>
<reference evidence="1" key="1">
    <citation type="submission" date="2020-03" db="EMBL/GenBank/DDBJ databases">
        <title>The deep terrestrial virosphere.</title>
        <authorList>
            <person name="Holmfeldt K."/>
            <person name="Nilsson E."/>
            <person name="Simone D."/>
            <person name="Lopez-Fernandez M."/>
            <person name="Wu X."/>
            <person name="de Brujin I."/>
            <person name="Lundin D."/>
            <person name="Andersson A."/>
            <person name="Bertilsson S."/>
            <person name="Dopson M."/>
        </authorList>
    </citation>
    <scope>NUCLEOTIDE SEQUENCE</scope>
    <source>
        <strain evidence="1">TM448B02461</strain>
    </source>
</reference>
<accession>A0A6M3XTZ5</accession>
<sequence length="65" mass="7027">MELATVIVPTRIRKLGRDNIEMVAPSKIRIQSTGPEAAILLDDGPAQGKQWTATIVVEITETDAP</sequence>
<protein>
    <submittedName>
        <fullName evidence="1">Uncharacterized protein</fullName>
    </submittedName>
</protein>
<evidence type="ECO:0000313" key="1">
    <source>
        <dbReference type="EMBL" id="QJI01290.1"/>
    </source>
</evidence>
<organism evidence="1">
    <name type="scientific">viral metagenome</name>
    <dbReference type="NCBI Taxonomy" id="1070528"/>
    <lineage>
        <taxon>unclassified sequences</taxon>
        <taxon>metagenomes</taxon>
        <taxon>organismal metagenomes</taxon>
    </lineage>
</organism>
<proteinExistence type="predicted"/>